<proteinExistence type="predicted"/>
<reference evidence="1" key="1">
    <citation type="submission" date="2021-06" db="EMBL/GenBank/DDBJ databases">
        <authorList>
            <person name="Kallberg Y."/>
            <person name="Tangrot J."/>
            <person name="Rosling A."/>
        </authorList>
    </citation>
    <scope>NUCLEOTIDE SEQUENCE</scope>
    <source>
        <strain evidence="1">FL966</strain>
    </source>
</reference>
<sequence length="172" mass="19899">MTIPDPIWILFSKLGYVPGLKQKRSKCNKYEQQINESLRAAWIHVRRCTKISAEQKKKYLGNLYEESDDETLISISSSISESVSNSFPPSALKLYKVNRITKTEQKSLELAFARSVFYCGLFLSLPEMKPIKLLWKQARPAFKLPSRKKFSTKLLDFVFNETKNKAETLINQ</sequence>
<organism evidence="1 2">
    <name type="scientific">Cetraspora pellucida</name>
    <dbReference type="NCBI Taxonomy" id="1433469"/>
    <lineage>
        <taxon>Eukaryota</taxon>
        <taxon>Fungi</taxon>
        <taxon>Fungi incertae sedis</taxon>
        <taxon>Mucoromycota</taxon>
        <taxon>Glomeromycotina</taxon>
        <taxon>Glomeromycetes</taxon>
        <taxon>Diversisporales</taxon>
        <taxon>Gigasporaceae</taxon>
        <taxon>Cetraspora</taxon>
    </lineage>
</organism>
<evidence type="ECO:0000313" key="2">
    <source>
        <dbReference type="Proteomes" id="UP000789759"/>
    </source>
</evidence>
<dbReference type="EMBL" id="CAJVQA010064741">
    <property type="protein sequence ID" value="CAG8830776.1"/>
    <property type="molecule type" value="Genomic_DNA"/>
</dbReference>
<dbReference type="OrthoDB" id="2443487at2759"/>
<evidence type="ECO:0000313" key="1">
    <source>
        <dbReference type="EMBL" id="CAG8830776.1"/>
    </source>
</evidence>
<feature type="non-terminal residue" evidence="1">
    <location>
        <position position="172"/>
    </location>
</feature>
<accession>A0A9N9KJC2</accession>
<name>A0A9N9KJC2_9GLOM</name>
<protein>
    <submittedName>
        <fullName evidence="1">16934_t:CDS:1</fullName>
    </submittedName>
</protein>
<dbReference type="AlphaFoldDB" id="A0A9N9KJC2"/>
<keyword evidence="2" id="KW-1185">Reference proteome</keyword>
<dbReference type="Proteomes" id="UP000789759">
    <property type="component" value="Unassembled WGS sequence"/>
</dbReference>
<gene>
    <name evidence="1" type="ORF">CPELLU_LOCUS20648</name>
</gene>
<comment type="caution">
    <text evidence="1">The sequence shown here is derived from an EMBL/GenBank/DDBJ whole genome shotgun (WGS) entry which is preliminary data.</text>
</comment>